<dbReference type="CDD" id="cd09276">
    <property type="entry name" value="Rnase_HI_RT_non_LTR"/>
    <property type="match status" value="1"/>
</dbReference>
<dbReference type="Gene3D" id="3.30.420.10">
    <property type="entry name" value="Ribonuclease H-like superfamily/Ribonuclease H"/>
    <property type="match status" value="1"/>
</dbReference>
<dbReference type="PANTHER" id="PTHR22684:SF0">
    <property type="entry name" value="RIBOSOME QUALITY CONTROL COMPLEX SUBUNIT TCF25"/>
    <property type="match status" value="1"/>
</dbReference>
<keyword evidence="5" id="KW-1185">Reference proteome</keyword>
<feature type="region of interest" description="Disordered" evidence="2">
    <location>
        <begin position="843"/>
        <end position="929"/>
    </location>
</feature>
<feature type="coiled-coil region" evidence="1">
    <location>
        <begin position="319"/>
        <end position="346"/>
    </location>
</feature>
<gene>
    <name evidence="4" type="ORF">CHILSU_LOCUS5159</name>
</gene>
<feature type="compositionally biased region" description="Low complexity" evidence="2">
    <location>
        <begin position="868"/>
        <end position="884"/>
    </location>
</feature>
<dbReference type="PANTHER" id="PTHR22684">
    <property type="entry name" value="NULP1-RELATED"/>
    <property type="match status" value="1"/>
</dbReference>
<keyword evidence="1" id="KW-0175">Coiled coil</keyword>
<proteinExistence type="predicted"/>
<organism evidence="4 5">
    <name type="scientific">Chilo suppressalis</name>
    <name type="common">Asiatic rice borer moth</name>
    <dbReference type="NCBI Taxonomy" id="168631"/>
    <lineage>
        <taxon>Eukaryota</taxon>
        <taxon>Metazoa</taxon>
        <taxon>Ecdysozoa</taxon>
        <taxon>Arthropoda</taxon>
        <taxon>Hexapoda</taxon>
        <taxon>Insecta</taxon>
        <taxon>Pterygota</taxon>
        <taxon>Neoptera</taxon>
        <taxon>Endopterygota</taxon>
        <taxon>Lepidoptera</taxon>
        <taxon>Glossata</taxon>
        <taxon>Ditrysia</taxon>
        <taxon>Pyraloidea</taxon>
        <taxon>Crambidae</taxon>
        <taxon>Crambinae</taxon>
        <taxon>Chilo</taxon>
    </lineage>
</organism>
<evidence type="ECO:0000256" key="2">
    <source>
        <dbReference type="SAM" id="MobiDB-lite"/>
    </source>
</evidence>
<dbReference type="SUPFAM" id="SSF53098">
    <property type="entry name" value="Ribonuclease H-like"/>
    <property type="match status" value="1"/>
</dbReference>
<protein>
    <recommendedName>
        <fullName evidence="3">RNase H type-1 domain-containing protein</fullName>
    </recommendedName>
</protein>
<dbReference type="EMBL" id="OU963895">
    <property type="protein sequence ID" value="CAH0401922.1"/>
    <property type="molecule type" value="Genomic_DNA"/>
</dbReference>
<feature type="compositionally biased region" description="Acidic residues" evidence="2">
    <location>
        <begin position="905"/>
        <end position="915"/>
    </location>
</feature>
<sequence length="929" mass="106660">MSIVNTEWPEWHYIYCDASKHPSTGIVGIGVYHQQYKITQKIKLPPETSVYTGECYGILKSLEYILLAQLKKTIIFSDSKSTLQAIEKFPFKASSSNAYLIDCKKLLLNCTLKNLNVLFAWIPGHHNITGNEVADKLAKDSVNCGDVFPYKNLVNDLLLLPKVHLRISWEENWDTSSRIKGKHYKLIQQCIPDKPWFSKIHLSKFATLSLIRMRLGHNCSSSHQAKLGISVVINAVVTREILYLKNKNINFDLRFLLSKKMSTRNVRKLFGTSTLPPLEGNSDEEFEPLFVKKKGKKTSAFTFEGLEISSPSGSDDNDIQNIEDTIEEIEEVVQEKKKKKKKRQRKPKTNPVVPEGVELDEVDRSVLEVNAMLGTPPPASPLPATPVEKTLDPVKQLLSVQSRHLNYHNEIKKIFGSETLDEDGKAKKCRPHNVTKYRRDMIVTTPENYHFQKSGLSMSLFKKENGYSYFVYNHSREYQKMHSNFLDIMNPEDFVPLQEPRMNIHIEALLETADYMFRAEEYSVANSILEQVITYLQHAAHPYFNLTDQTVRLEYKYMENRPFFVVVLKYLYMLTNKACHRTALELAKLLLNLDPTDPLAVIYVIDVLALRAREHKWLVDVIDYWSKERDANYLFNIKYSYALAHFHLAKKSKSNDYTHVDRLLKDAIMDFPNVTSHILEAAKHDASASIQSHEIFQTNVKRPHYVLYAKLACGKWREPPVMEWFLRNINELIQQYENDASFKATLIERNIKTKRLFADCPNEIRRHMHIVRPMSNLLVEWDLPLILPTRAWDPIPPSDGVNRYGYGRDESDLAGREPNLYSALINLFSSIRPNFLVQEHRGRRLHQRDDGEGPAALPHVDQPEEARAAAVRPVVERPVPVADRPATDRPVTDVSTTDPAGPADDSSDDSIDAAEIEAMHHEPSSSSRR</sequence>
<dbReference type="Pfam" id="PF00075">
    <property type="entry name" value="RNase_H"/>
    <property type="match status" value="1"/>
</dbReference>
<evidence type="ECO:0000259" key="3">
    <source>
        <dbReference type="PROSITE" id="PS50879"/>
    </source>
</evidence>
<reference evidence="4" key="1">
    <citation type="submission" date="2021-12" db="EMBL/GenBank/DDBJ databases">
        <authorList>
            <person name="King R."/>
        </authorList>
    </citation>
    <scope>NUCLEOTIDE SEQUENCE</scope>
</reference>
<dbReference type="InterPro" id="IPR012337">
    <property type="entry name" value="RNaseH-like_sf"/>
</dbReference>
<dbReference type="InterPro" id="IPR006994">
    <property type="entry name" value="TCF25/Rqc1"/>
</dbReference>
<accession>A0ABN8B2A1</accession>
<evidence type="ECO:0000313" key="5">
    <source>
        <dbReference type="Proteomes" id="UP001153292"/>
    </source>
</evidence>
<dbReference type="Proteomes" id="UP001153292">
    <property type="component" value="Chromosome 2"/>
</dbReference>
<evidence type="ECO:0000256" key="1">
    <source>
        <dbReference type="SAM" id="Coils"/>
    </source>
</evidence>
<dbReference type="InterPro" id="IPR002156">
    <property type="entry name" value="RNaseH_domain"/>
</dbReference>
<dbReference type="Pfam" id="PF04910">
    <property type="entry name" value="Tcf25"/>
    <property type="match status" value="1"/>
</dbReference>
<dbReference type="InterPro" id="IPR036397">
    <property type="entry name" value="RNaseH_sf"/>
</dbReference>
<name>A0ABN8B2A1_CHISP</name>
<dbReference type="PROSITE" id="PS50879">
    <property type="entry name" value="RNASE_H_1"/>
    <property type="match status" value="1"/>
</dbReference>
<evidence type="ECO:0000313" key="4">
    <source>
        <dbReference type="EMBL" id="CAH0401922.1"/>
    </source>
</evidence>
<feature type="domain" description="RNase H type-1" evidence="3">
    <location>
        <begin position="8"/>
        <end position="143"/>
    </location>
</feature>